<evidence type="ECO:0000256" key="8">
    <source>
        <dbReference type="ARBA" id="ARBA00022989"/>
    </source>
</evidence>
<dbReference type="GO" id="GO:0006465">
    <property type="term" value="P:signal peptide processing"/>
    <property type="evidence" value="ECO:0007669"/>
    <property type="project" value="InterPro"/>
</dbReference>
<keyword evidence="9" id="KW-0496">Mitochondrion</keyword>
<comment type="subcellular location">
    <subcellularLocation>
        <location evidence="1">Mitochondrion inner membrane</location>
        <topology evidence="1">Single-pass membrane protein</topology>
    </subcellularLocation>
</comment>
<proteinExistence type="inferred from homology"/>
<evidence type="ECO:0000256" key="3">
    <source>
        <dbReference type="ARBA" id="ARBA00013650"/>
    </source>
</evidence>
<evidence type="ECO:0000256" key="10">
    <source>
        <dbReference type="ARBA" id="ARBA00023136"/>
    </source>
</evidence>
<sequence length="178" mass="20572">MVKFQSNKNQFVFTFAKNFLGISLWIPALLFIEQHIFSVGSIDGRSMKPTLNPETNFLKRDKVLVWKWNKNFERGDVVILRSPEDPQRLLVKRVLAIEDDLVKTRPPKSTRFVPIPEGHVWVEGDEQFHSIDSNQFGPVSTGLITAKIIAIVFPFSRMRRITNDDMRKDALVINTNFD</sequence>
<evidence type="ECO:0000256" key="9">
    <source>
        <dbReference type="ARBA" id="ARBA00023128"/>
    </source>
</evidence>
<keyword evidence="10 12" id="KW-0472">Membrane</keyword>
<comment type="similarity">
    <text evidence="2">Belongs to the peptidase S26 family. IMP2 subfamily.</text>
</comment>
<dbReference type="PANTHER" id="PTHR46041">
    <property type="entry name" value="MITOCHONDRIAL INNER MEMBRANE PROTEASE SUBUNIT 2"/>
    <property type="match status" value="1"/>
</dbReference>
<organism evidence="14 15">
    <name type="scientific">Schizosaccharomyces osmophilus</name>
    <dbReference type="NCBI Taxonomy" id="2545709"/>
    <lineage>
        <taxon>Eukaryota</taxon>
        <taxon>Fungi</taxon>
        <taxon>Dikarya</taxon>
        <taxon>Ascomycota</taxon>
        <taxon>Taphrinomycotina</taxon>
        <taxon>Schizosaccharomycetes</taxon>
        <taxon>Schizosaccharomycetales</taxon>
        <taxon>Schizosaccharomycetaceae</taxon>
        <taxon>Schizosaccharomyces</taxon>
    </lineage>
</organism>
<accession>A0AAE9W9U7</accession>
<dbReference type="Gene3D" id="2.10.109.10">
    <property type="entry name" value="Umud Fragment, subunit A"/>
    <property type="match status" value="1"/>
</dbReference>
<evidence type="ECO:0000256" key="1">
    <source>
        <dbReference type="ARBA" id="ARBA00004434"/>
    </source>
</evidence>
<evidence type="ECO:0000256" key="4">
    <source>
        <dbReference type="ARBA" id="ARBA00022670"/>
    </source>
</evidence>
<dbReference type="PRINTS" id="PR00727">
    <property type="entry name" value="LEADERPTASE"/>
</dbReference>
<dbReference type="EMBL" id="CP115611">
    <property type="protein sequence ID" value="WBW71998.1"/>
    <property type="molecule type" value="Genomic_DNA"/>
</dbReference>
<name>A0AAE9W9U7_9SCHI</name>
<dbReference type="InterPro" id="IPR000223">
    <property type="entry name" value="Pept_S26A_signal_pept_1"/>
</dbReference>
<dbReference type="GO" id="GO:0004252">
    <property type="term" value="F:serine-type endopeptidase activity"/>
    <property type="evidence" value="ECO:0007669"/>
    <property type="project" value="InterPro"/>
</dbReference>
<dbReference type="FunFam" id="2.10.109.10:FF:000005">
    <property type="entry name" value="Mitochondrial inner membrane protease subunit"/>
    <property type="match status" value="1"/>
</dbReference>
<evidence type="ECO:0000313" key="15">
    <source>
        <dbReference type="Proteomes" id="UP001212411"/>
    </source>
</evidence>
<dbReference type="InterPro" id="IPR037730">
    <property type="entry name" value="IMP2"/>
</dbReference>
<keyword evidence="6" id="KW-0999">Mitochondrion inner membrane</keyword>
<dbReference type="Proteomes" id="UP001212411">
    <property type="component" value="Chromosome 1"/>
</dbReference>
<keyword evidence="7" id="KW-0378">Hydrolase</keyword>
<protein>
    <recommendedName>
        <fullName evidence="3">Mitochondrial inner membrane protease subunit 2</fullName>
    </recommendedName>
</protein>
<evidence type="ECO:0000256" key="5">
    <source>
        <dbReference type="ARBA" id="ARBA00022692"/>
    </source>
</evidence>
<dbReference type="Pfam" id="PF10502">
    <property type="entry name" value="Peptidase_S26"/>
    <property type="match status" value="1"/>
</dbReference>
<keyword evidence="5 12" id="KW-0812">Transmembrane</keyword>
<dbReference type="GO" id="GO:0006627">
    <property type="term" value="P:protein processing involved in protein targeting to mitochondrion"/>
    <property type="evidence" value="ECO:0007669"/>
    <property type="project" value="InterPro"/>
</dbReference>
<reference evidence="14 15" key="1">
    <citation type="journal article" date="2023" name="G3 (Bethesda)">
        <title>A high-quality reference genome for the fission yeast Schizosaccharomyces osmophilus.</title>
        <authorList>
            <person name="Jia G.S."/>
            <person name="Zhang W.C."/>
            <person name="Liang Y."/>
            <person name="Liu X.H."/>
            <person name="Rhind N."/>
            <person name="Pidoux A."/>
            <person name="Brysch-Herzberg M."/>
            <person name="Du L.L."/>
        </authorList>
    </citation>
    <scope>NUCLEOTIDE SEQUENCE [LARGE SCALE GENOMIC DNA]</scope>
    <source>
        <strain evidence="14 15">CBS 15793</strain>
    </source>
</reference>
<gene>
    <name evidence="14" type="primary">mmp2</name>
    <name evidence="14" type="ORF">SOMG_00704</name>
</gene>
<evidence type="ECO:0000256" key="12">
    <source>
        <dbReference type="SAM" id="Phobius"/>
    </source>
</evidence>
<feature type="transmembrane region" description="Helical" evidence="12">
    <location>
        <begin position="12"/>
        <end position="32"/>
    </location>
</feature>
<dbReference type="KEGG" id="som:SOMG_00704"/>
<keyword evidence="8 12" id="KW-1133">Transmembrane helix</keyword>
<dbReference type="PANTHER" id="PTHR46041:SF2">
    <property type="entry name" value="MITOCHONDRIAL INNER MEMBRANE PROTEASE SUBUNIT 2"/>
    <property type="match status" value="1"/>
</dbReference>
<evidence type="ECO:0000256" key="11">
    <source>
        <dbReference type="PIRSR" id="PIRSR600223-1"/>
    </source>
</evidence>
<keyword evidence="4" id="KW-0645">Protease</keyword>
<dbReference type="GO" id="GO:0042720">
    <property type="term" value="C:mitochondrial inner membrane peptidase complex"/>
    <property type="evidence" value="ECO:0007669"/>
    <property type="project" value="InterPro"/>
</dbReference>
<dbReference type="SUPFAM" id="SSF51306">
    <property type="entry name" value="LexA/Signal peptidase"/>
    <property type="match status" value="1"/>
</dbReference>
<dbReference type="InterPro" id="IPR019533">
    <property type="entry name" value="Peptidase_S26"/>
</dbReference>
<evidence type="ECO:0000313" key="14">
    <source>
        <dbReference type="EMBL" id="WBW71998.1"/>
    </source>
</evidence>
<feature type="active site" evidence="11">
    <location>
        <position position="92"/>
    </location>
</feature>
<dbReference type="CDD" id="cd06530">
    <property type="entry name" value="S26_SPase_I"/>
    <property type="match status" value="1"/>
</dbReference>
<dbReference type="RefSeq" id="XP_056036241.1">
    <property type="nucleotide sequence ID" value="XM_056179498.1"/>
</dbReference>
<feature type="domain" description="Peptidase S26" evidence="13">
    <location>
        <begin position="25"/>
        <end position="104"/>
    </location>
</feature>
<dbReference type="AlphaFoldDB" id="A0AAE9W9U7"/>
<evidence type="ECO:0000259" key="13">
    <source>
        <dbReference type="Pfam" id="PF10502"/>
    </source>
</evidence>
<dbReference type="InterPro" id="IPR036286">
    <property type="entry name" value="LexA/Signal_pep-like_sf"/>
</dbReference>
<keyword evidence="15" id="KW-1185">Reference proteome</keyword>
<evidence type="ECO:0000256" key="6">
    <source>
        <dbReference type="ARBA" id="ARBA00022792"/>
    </source>
</evidence>
<dbReference type="GeneID" id="80874187"/>
<evidence type="ECO:0000256" key="7">
    <source>
        <dbReference type="ARBA" id="ARBA00022801"/>
    </source>
</evidence>
<evidence type="ECO:0000256" key="2">
    <source>
        <dbReference type="ARBA" id="ARBA00007066"/>
    </source>
</evidence>
<feature type="active site" evidence="11">
    <location>
        <position position="46"/>
    </location>
</feature>